<dbReference type="PANTHER" id="PTHR31645">
    <property type="entry name" value="OLIGOPEPTIDE TRANSPORTER YGL114W-RELATED"/>
    <property type="match status" value="1"/>
</dbReference>
<gene>
    <name evidence="8" type="ORF">Sradi_7287900</name>
</gene>
<feature type="transmembrane region" description="Helical" evidence="7">
    <location>
        <begin position="122"/>
        <end position="145"/>
    </location>
</feature>
<evidence type="ECO:0000256" key="2">
    <source>
        <dbReference type="ARBA" id="ARBA00010276"/>
    </source>
</evidence>
<dbReference type="InterPro" id="IPR045035">
    <property type="entry name" value="YSL-like"/>
</dbReference>
<keyword evidence="3" id="KW-0813">Transport</keyword>
<comment type="caution">
    <text evidence="8">The sequence shown here is derived from an EMBL/GenBank/DDBJ whole genome shotgun (WGS) entry which is preliminary data.</text>
</comment>
<evidence type="ECO:0000313" key="8">
    <source>
        <dbReference type="EMBL" id="KAL0281779.1"/>
    </source>
</evidence>
<sequence>MLDSFALLSISAGQAFQITSCHQELLPHISHHHKRYQITVIYIFAPTLAFCNAFGCGLTGWSSASMYGILAILTIGGGGASHGGVMTRLVACGVIMSITDPASDLMQDFKTGYMTLASRRSIFVSQVIGTEMGCVISPCVVLIFYKAFTDIGYPTSEYPAAILINLIRDILGKKRSWFIPLPMAMGMPFFLGSYFGIDMCVGSLILYIWQKVNKAKADAFGPAVASGLICGDGMWTLPNSILALAGVRPPICMKFISRATNSRIDKFSGS</sequence>
<evidence type="ECO:0000256" key="3">
    <source>
        <dbReference type="ARBA" id="ARBA00022448"/>
    </source>
</evidence>
<reference evidence="8" key="2">
    <citation type="journal article" date="2024" name="Plant">
        <title>Genomic evolution and insights into agronomic trait innovations of Sesamum species.</title>
        <authorList>
            <person name="Miao H."/>
            <person name="Wang L."/>
            <person name="Qu L."/>
            <person name="Liu H."/>
            <person name="Sun Y."/>
            <person name="Le M."/>
            <person name="Wang Q."/>
            <person name="Wei S."/>
            <person name="Zheng Y."/>
            <person name="Lin W."/>
            <person name="Duan Y."/>
            <person name="Cao H."/>
            <person name="Xiong S."/>
            <person name="Wang X."/>
            <person name="Wei L."/>
            <person name="Li C."/>
            <person name="Ma Q."/>
            <person name="Ju M."/>
            <person name="Zhao R."/>
            <person name="Li G."/>
            <person name="Mu C."/>
            <person name="Tian Q."/>
            <person name="Mei H."/>
            <person name="Zhang T."/>
            <person name="Gao T."/>
            <person name="Zhang H."/>
        </authorList>
    </citation>
    <scope>NUCLEOTIDE SEQUENCE</scope>
    <source>
        <strain evidence="8">G02</strain>
    </source>
</reference>
<feature type="transmembrane region" description="Helical" evidence="7">
    <location>
        <begin position="41"/>
        <end position="61"/>
    </location>
</feature>
<dbReference type="GO" id="GO:0035673">
    <property type="term" value="F:oligopeptide transmembrane transporter activity"/>
    <property type="evidence" value="ECO:0007669"/>
    <property type="project" value="InterPro"/>
</dbReference>
<evidence type="ECO:0000256" key="5">
    <source>
        <dbReference type="ARBA" id="ARBA00022989"/>
    </source>
</evidence>
<keyword evidence="6 7" id="KW-0472">Membrane</keyword>
<proteinExistence type="inferred from homology"/>
<dbReference type="InterPro" id="IPR004813">
    <property type="entry name" value="OPT"/>
</dbReference>
<comment type="similarity">
    <text evidence="2">Belongs to the YSL (TC 2.A.67.2) family.</text>
</comment>
<dbReference type="Pfam" id="PF03169">
    <property type="entry name" value="OPT"/>
    <property type="match status" value="2"/>
</dbReference>
<evidence type="ECO:0000256" key="4">
    <source>
        <dbReference type="ARBA" id="ARBA00022692"/>
    </source>
</evidence>
<organism evidence="8">
    <name type="scientific">Sesamum radiatum</name>
    <name type="common">Black benniseed</name>
    <dbReference type="NCBI Taxonomy" id="300843"/>
    <lineage>
        <taxon>Eukaryota</taxon>
        <taxon>Viridiplantae</taxon>
        <taxon>Streptophyta</taxon>
        <taxon>Embryophyta</taxon>
        <taxon>Tracheophyta</taxon>
        <taxon>Spermatophyta</taxon>
        <taxon>Magnoliopsida</taxon>
        <taxon>eudicotyledons</taxon>
        <taxon>Gunneridae</taxon>
        <taxon>Pentapetalae</taxon>
        <taxon>asterids</taxon>
        <taxon>lamiids</taxon>
        <taxon>Lamiales</taxon>
        <taxon>Pedaliaceae</taxon>
        <taxon>Sesamum</taxon>
    </lineage>
</organism>
<keyword evidence="4 7" id="KW-0812">Transmembrane</keyword>
<feature type="transmembrane region" description="Helical" evidence="7">
    <location>
        <begin position="189"/>
        <end position="209"/>
    </location>
</feature>
<protein>
    <submittedName>
        <fullName evidence="8">Metal-nicotianamine transporter YSL8</fullName>
    </submittedName>
</protein>
<dbReference type="EMBL" id="JACGWJ010001573">
    <property type="protein sequence ID" value="KAL0281779.1"/>
    <property type="molecule type" value="Genomic_DNA"/>
</dbReference>
<reference evidence="8" key="1">
    <citation type="submission" date="2020-06" db="EMBL/GenBank/DDBJ databases">
        <authorList>
            <person name="Li T."/>
            <person name="Hu X."/>
            <person name="Zhang T."/>
            <person name="Song X."/>
            <person name="Zhang H."/>
            <person name="Dai N."/>
            <person name="Sheng W."/>
            <person name="Hou X."/>
            <person name="Wei L."/>
        </authorList>
    </citation>
    <scope>NUCLEOTIDE SEQUENCE</scope>
    <source>
        <strain evidence="8">G02</strain>
        <tissue evidence="8">Leaf</tissue>
    </source>
</reference>
<name>A0AAW2IHV5_SESRA</name>
<evidence type="ECO:0000256" key="6">
    <source>
        <dbReference type="ARBA" id="ARBA00023136"/>
    </source>
</evidence>
<dbReference type="AlphaFoldDB" id="A0AAW2IHV5"/>
<comment type="subcellular location">
    <subcellularLocation>
        <location evidence="1">Membrane</location>
        <topology evidence="1">Multi-pass membrane protein</topology>
    </subcellularLocation>
</comment>
<keyword evidence="5 7" id="KW-1133">Transmembrane helix</keyword>
<accession>A0AAW2IHV5</accession>
<evidence type="ECO:0000256" key="7">
    <source>
        <dbReference type="SAM" id="Phobius"/>
    </source>
</evidence>
<evidence type="ECO:0000256" key="1">
    <source>
        <dbReference type="ARBA" id="ARBA00004141"/>
    </source>
</evidence>
<dbReference type="GO" id="GO:0016020">
    <property type="term" value="C:membrane"/>
    <property type="evidence" value="ECO:0007669"/>
    <property type="project" value="UniProtKB-SubCell"/>
</dbReference>
<dbReference type="PANTHER" id="PTHR31645:SF76">
    <property type="entry name" value="METAL-NICOTIANAMINE TRANSPORTER YSL8-RELATED"/>
    <property type="match status" value="1"/>
</dbReference>